<proteinExistence type="predicted"/>
<comment type="caution">
    <text evidence="1">The sequence shown here is derived from an EMBL/GenBank/DDBJ whole genome shotgun (WGS) entry which is preliminary data.</text>
</comment>
<evidence type="ECO:0000313" key="1">
    <source>
        <dbReference type="EMBL" id="TCD64804.1"/>
    </source>
</evidence>
<name>A0A4R0RQW8_9APHY</name>
<reference evidence="1 2" key="1">
    <citation type="submission" date="2018-11" db="EMBL/GenBank/DDBJ databases">
        <title>Genome assembly of Steccherinum ochraceum LE-BIN_3174, the white-rot fungus of the Steccherinaceae family (The Residual Polyporoid clade, Polyporales, Basidiomycota).</title>
        <authorList>
            <person name="Fedorova T.V."/>
            <person name="Glazunova O.A."/>
            <person name="Landesman E.O."/>
            <person name="Moiseenko K.V."/>
            <person name="Psurtseva N.V."/>
            <person name="Savinova O.S."/>
            <person name="Shakhova N.V."/>
            <person name="Tyazhelova T.V."/>
            <person name="Vasina D.V."/>
        </authorList>
    </citation>
    <scope>NUCLEOTIDE SEQUENCE [LARGE SCALE GENOMIC DNA]</scope>
    <source>
        <strain evidence="1 2">LE-BIN_3174</strain>
    </source>
</reference>
<protein>
    <recommendedName>
        <fullName evidence="3">F-box domain-containing protein</fullName>
    </recommendedName>
</protein>
<organism evidence="1 2">
    <name type="scientific">Steccherinum ochraceum</name>
    <dbReference type="NCBI Taxonomy" id="92696"/>
    <lineage>
        <taxon>Eukaryota</taxon>
        <taxon>Fungi</taxon>
        <taxon>Dikarya</taxon>
        <taxon>Basidiomycota</taxon>
        <taxon>Agaricomycotina</taxon>
        <taxon>Agaricomycetes</taxon>
        <taxon>Polyporales</taxon>
        <taxon>Steccherinaceae</taxon>
        <taxon>Steccherinum</taxon>
    </lineage>
</organism>
<dbReference type="EMBL" id="RWJN01000214">
    <property type="protein sequence ID" value="TCD64804.1"/>
    <property type="molecule type" value="Genomic_DNA"/>
</dbReference>
<dbReference type="Proteomes" id="UP000292702">
    <property type="component" value="Unassembled WGS sequence"/>
</dbReference>
<gene>
    <name evidence="1" type="ORF">EIP91_003616</name>
</gene>
<evidence type="ECO:0000313" key="2">
    <source>
        <dbReference type="Proteomes" id="UP000292702"/>
    </source>
</evidence>
<evidence type="ECO:0008006" key="3">
    <source>
        <dbReference type="Google" id="ProtNLM"/>
    </source>
</evidence>
<dbReference type="AlphaFoldDB" id="A0A4R0RQW8"/>
<dbReference type="OrthoDB" id="2721419at2759"/>
<accession>A0A4R0RQW8</accession>
<keyword evidence="2" id="KW-1185">Reference proteome</keyword>
<sequence length="477" mass="54327">MTLSSPLAPRPPSPSRAPIHGLAPELLLAIIDDLPLSSILSFALTSRRAYDLCVVPLNRHVVITQSNVPLFRARLQKGDWRNALVREVSLGRTDRQTIDRDPWDASTVADVVAAFPNLRSLKTKAFVQVFGRKGLNCIGETVGRLDALQARIKYPEEEGRPSAPSPKYIFANLRCLDLQFAVSEDTRGFEQMSPNLSHFFPNLVQLCLRCHRELQFDEYRNYEPLFPMLQQSFFPELKVCHLVSGNWTIHDEEMRIILDFMARHKETVEDLALPRWVYRGTLVVLCPMKLRKLRTTHTLLWQLGRCLGTSTESLAELYVDGVASGRTDDLVFRFQSSTMFDEQPGWPFLNVKTLTLAPEYEMKSDMLTSIPYVCPNIDELIVNTTSILGFVFSMSDCRFQTLQLTQMWVEMLIHGKILKKGGTSTKVRWNRLQRITFHHLCISGKYEQTFTLGKEPGDPVQVIKKEESILAGFGSYA</sequence>